<dbReference type="PROSITE" id="PS51257">
    <property type="entry name" value="PROKAR_LIPOPROTEIN"/>
    <property type="match status" value="1"/>
</dbReference>
<organism evidence="1 2">
    <name type="scientific">Myriangium duriaei CBS 260.36</name>
    <dbReference type="NCBI Taxonomy" id="1168546"/>
    <lineage>
        <taxon>Eukaryota</taxon>
        <taxon>Fungi</taxon>
        <taxon>Dikarya</taxon>
        <taxon>Ascomycota</taxon>
        <taxon>Pezizomycotina</taxon>
        <taxon>Dothideomycetes</taxon>
        <taxon>Dothideomycetidae</taxon>
        <taxon>Myriangiales</taxon>
        <taxon>Myriangiaceae</taxon>
        <taxon>Myriangium</taxon>
    </lineage>
</organism>
<reference evidence="1" key="1">
    <citation type="journal article" date="2020" name="Stud. Mycol.">
        <title>101 Dothideomycetes genomes: a test case for predicting lifestyles and emergence of pathogens.</title>
        <authorList>
            <person name="Haridas S."/>
            <person name="Albert R."/>
            <person name="Binder M."/>
            <person name="Bloem J."/>
            <person name="Labutti K."/>
            <person name="Salamov A."/>
            <person name="Andreopoulos B."/>
            <person name="Baker S."/>
            <person name="Barry K."/>
            <person name="Bills G."/>
            <person name="Bluhm B."/>
            <person name="Cannon C."/>
            <person name="Castanera R."/>
            <person name="Culley D."/>
            <person name="Daum C."/>
            <person name="Ezra D."/>
            <person name="Gonzalez J."/>
            <person name="Henrissat B."/>
            <person name="Kuo A."/>
            <person name="Liang C."/>
            <person name="Lipzen A."/>
            <person name="Lutzoni F."/>
            <person name="Magnuson J."/>
            <person name="Mondo S."/>
            <person name="Nolan M."/>
            <person name="Ohm R."/>
            <person name="Pangilinan J."/>
            <person name="Park H.-J."/>
            <person name="Ramirez L."/>
            <person name="Alfaro M."/>
            <person name="Sun H."/>
            <person name="Tritt A."/>
            <person name="Yoshinaga Y."/>
            <person name="Zwiers L.-H."/>
            <person name="Turgeon B."/>
            <person name="Goodwin S."/>
            <person name="Spatafora J."/>
            <person name="Crous P."/>
            <person name="Grigoriev I."/>
        </authorList>
    </citation>
    <scope>NUCLEOTIDE SEQUENCE</scope>
    <source>
        <strain evidence="1">CBS 260.36</strain>
    </source>
</reference>
<keyword evidence="2" id="KW-1185">Reference proteome</keyword>
<evidence type="ECO:0000313" key="2">
    <source>
        <dbReference type="Proteomes" id="UP000799439"/>
    </source>
</evidence>
<dbReference type="EMBL" id="ML996089">
    <property type="protein sequence ID" value="KAF2150675.1"/>
    <property type="molecule type" value="Genomic_DNA"/>
</dbReference>
<protein>
    <submittedName>
        <fullName evidence="1">Uncharacterized protein</fullName>
    </submittedName>
</protein>
<evidence type="ECO:0000313" key="1">
    <source>
        <dbReference type="EMBL" id="KAF2150675.1"/>
    </source>
</evidence>
<name>A0A9P4ME30_9PEZI</name>
<accession>A0A9P4ME30</accession>
<dbReference type="Proteomes" id="UP000799439">
    <property type="component" value="Unassembled WGS sequence"/>
</dbReference>
<dbReference type="AlphaFoldDB" id="A0A9P4ME30"/>
<comment type="caution">
    <text evidence="1">The sequence shown here is derived from an EMBL/GenBank/DDBJ whole genome shotgun (WGS) entry which is preliminary data.</text>
</comment>
<gene>
    <name evidence="1" type="ORF">K461DRAFT_180047</name>
</gene>
<sequence>MVRAAGTHSAVVAMGCDTWRWLKKKVEEREAWRVLELVLGCRCGVWLFENVRVEAVRQNRKRQKIGSD</sequence>
<proteinExistence type="predicted"/>